<dbReference type="GO" id="GO:0006633">
    <property type="term" value="P:fatty acid biosynthetic process"/>
    <property type="evidence" value="ECO:0007669"/>
    <property type="project" value="UniProtKB-KW"/>
</dbReference>
<dbReference type="NCBIfam" id="NF006367">
    <property type="entry name" value="PRK08591.1"/>
    <property type="match status" value="1"/>
</dbReference>
<keyword evidence="5 16" id="KW-0444">Lipid biosynthesis</keyword>
<dbReference type="GO" id="GO:2001295">
    <property type="term" value="P:malonyl-CoA biosynthetic process"/>
    <property type="evidence" value="ECO:0007669"/>
    <property type="project" value="UniProtKB-UniPathway"/>
</dbReference>
<dbReference type="InterPro" id="IPR011764">
    <property type="entry name" value="Biotin_carboxylation_dom"/>
</dbReference>
<dbReference type="InterPro" id="IPR005482">
    <property type="entry name" value="Biotin_COase_C"/>
</dbReference>
<comment type="catalytic activity">
    <reaction evidence="15 16">
        <text>N(6)-biotinyl-L-lysyl-[protein] + hydrogencarbonate + ATP = N(6)-carboxybiotinyl-L-lysyl-[protein] + ADP + phosphate + H(+)</text>
        <dbReference type="Rhea" id="RHEA:13501"/>
        <dbReference type="Rhea" id="RHEA-COMP:10505"/>
        <dbReference type="Rhea" id="RHEA-COMP:10506"/>
        <dbReference type="ChEBI" id="CHEBI:15378"/>
        <dbReference type="ChEBI" id="CHEBI:17544"/>
        <dbReference type="ChEBI" id="CHEBI:30616"/>
        <dbReference type="ChEBI" id="CHEBI:43474"/>
        <dbReference type="ChEBI" id="CHEBI:83144"/>
        <dbReference type="ChEBI" id="CHEBI:83145"/>
        <dbReference type="ChEBI" id="CHEBI:456216"/>
        <dbReference type="EC" id="6.3.4.14"/>
    </reaction>
</comment>
<dbReference type="GO" id="GO:0005524">
    <property type="term" value="F:ATP binding"/>
    <property type="evidence" value="ECO:0007669"/>
    <property type="project" value="UniProtKB-UniRule"/>
</dbReference>
<dbReference type="Gene3D" id="3.30.470.20">
    <property type="entry name" value="ATP-grasp fold, B domain"/>
    <property type="match status" value="1"/>
</dbReference>
<comment type="subunit">
    <text evidence="3 16">Acetyl-CoA carboxylase is a heterohexamer of biotin carboxyl carrier protein, biotin carboxylase and the two subunits of carboxyl transferase in a 2:2 complex.</text>
</comment>
<evidence type="ECO:0000256" key="10">
    <source>
        <dbReference type="ARBA" id="ARBA00022840"/>
    </source>
</evidence>
<dbReference type="AlphaFoldDB" id="A0A017H6A5"/>
<evidence type="ECO:0000256" key="2">
    <source>
        <dbReference type="ARBA" id="ARBA00004956"/>
    </source>
</evidence>
<dbReference type="Pfam" id="PF02785">
    <property type="entry name" value="Biotin_carb_C"/>
    <property type="match status" value="1"/>
</dbReference>
<sequence>MFQKILVANRGEIAVRIIRAAKELNIKTVAVYSEADRDSLHVRLADEAVCIGGNASTDSYLKIPNIMAAAEATGADAIHPGYGFLSENAKFAEICMSHDITFIGPRVDCIQNMGDKATARATAIANEVPVSGGTGILQTVEEAVKKVEEEIHYPVMIKATAGGGGKGMRIAFSEEELRENMAAAQQEALAAFGNGDVYIEKYIEEPRHVEVQILGDNYGNVIHLSTRDCSIQRRHQKMIEEAPAFSVPFKIQNEMGEAAVRLAKAIQYNSVGTLEFLVDKNNQYYFMEMNTRVQVEHTVTELVTGIDIIQLQIRLAAGEKLNIKQQDVAVFGHAIECRINAESPKDFLPSPGVIQQYIVPGGNGIRVDSHSYAGYEISPYYDSMIGKIIAFGVNRQEAIAKMKRALSEYVIEGVETTIPFYLQVLENENYQKGNITTAFMEENFSGK</sequence>
<dbReference type="EC" id="6.3.4.14" evidence="4 16"/>
<dbReference type="InterPro" id="IPR013815">
    <property type="entry name" value="ATP_grasp_subdomain_1"/>
</dbReference>
<dbReference type="OrthoDB" id="9807469at2"/>
<dbReference type="Gene3D" id="3.40.50.20">
    <property type="match status" value="1"/>
</dbReference>
<dbReference type="UniPathway" id="UPA00655">
    <property type="reaction ID" value="UER00711"/>
</dbReference>
<evidence type="ECO:0000256" key="13">
    <source>
        <dbReference type="ARBA" id="ARBA00023160"/>
    </source>
</evidence>
<keyword evidence="6 16" id="KW-0436">Ligase</keyword>
<reference evidence="17 18" key="1">
    <citation type="submission" date="2013-08" db="EMBL/GenBank/DDBJ databases">
        <title>An opportunistic ruminal bacterium that causes liver abscesses in cattle.</title>
        <authorList>
            <person name="Benahmed F.H."/>
            <person name="Rasmussen M."/>
            <person name="Harbottle H."/>
            <person name="Soppet D."/>
            <person name="Nagaraja T.G."/>
            <person name="Davidson M."/>
        </authorList>
    </citation>
    <scope>NUCLEOTIDE SEQUENCE [LARGE SCALE GENOMIC DNA]</scope>
    <source>
        <strain evidence="17 18">B35</strain>
    </source>
</reference>
<organism evidence="17 18">
    <name type="scientific">Fusobacterium necrophorum subsp. funduliforme B35</name>
    <dbReference type="NCBI Taxonomy" id="1226633"/>
    <lineage>
        <taxon>Bacteria</taxon>
        <taxon>Fusobacteriati</taxon>
        <taxon>Fusobacteriota</taxon>
        <taxon>Fusobacteriia</taxon>
        <taxon>Fusobacteriales</taxon>
        <taxon>Fusobacteriaceae</taxon>
        <taxon>Fusobacterium</taxon>
    </lineage>
</organism>
<evidence type="ECO:0000256" key="9">
    <source>
        <dbReference type="ARBA" id="ARBA00022832"/>
    </source>
</evidence>
<dbReference type="FunFam" id="3.30.1490.20:FF:000018">
    <property type="entry name" value="Biotin carboxylase"/>
    <property type="match status" value="1"/>
</dbReference>
<accession>A0A017H6A5</accession>
<comment type="function">
    <text evidence="1 16">This protein is a component of the acetyl coenzyme A carboxylase complex; first, biotin carboxylase catalyzes the carboxylation of the carrier protein and then the transcarboxylase transfers the carboxyl group to form malonyl-CoA.</text>
</comment>
<evidence type="ECO:0000256" key="15">
    <source>
        <dbReference type="ARBA" id="ARBA00048600"/>
    </source>
</evidence>
<comment type="pathway">
    <text evidence="2 16">Lipid metabolism; malonyl-CoA biosynthesis; malonyl-CoA from acetyl-CoA: step 1/1.</text>
</comment>
<dbReference type="Proteomes" id="UP000031184">
    <property type="component" value="Unassembled WGS sequence"/>
</dbReference>
<keyword evidence="8 16" id="KW-0547">Nucleotide-binding</keyword>
<keyword evidence="10 16" id="KW-0067">ATP-binding</keyword>
<protein>
    <recommendedName>
        <fullName evidence="4 16">Biotin carboxylase</fullName>
        <ecNumber evidence="4 16">6.3.4.14</ecNumber>
    </recommendedName>
    <alternativeName>
        <fullName evidence="16">Acetyl-coenzyme A carboxylase biotin carboxylase subunit A</fullName>
    </alternativeName>
</protein>
<evidence type="ECO:0000256" key="5">
    <source>
        <dbReference type="ARBA" id="ARBA00022516"/>
    </source>
</evidence>
<dbReference type="SUPFAM" id="SSF51246">
    <property type="entry name" value="Rudiment single hybrid motif"/>
    <property type="match status" value="1"/>
</dbReference>
<keyword evidence="7" id="KW-0479">Metal-binding</keyword>
<dbReference type="PANTHER" id="PTHR48095:SF2">
    <property type="entry name" value="BIOTIN CARBOXYLASE, CHLOROPLASTIC"/>
    <property type="match status" value="1"/>
</dbReference>
<dbReference type="PROSITE" id="PS00867">
    <property type="entry name" value="CPSASE_2"/>
    <property type="match status" value="1"/>
</dbReference>
<name>A0A017H6A5_9FUSO</name>
<evidence type="ECO:0000256" key="4">
    <source>
        <dbReference type="ARBA" id="ARBA00013263"/>
    </source>
</evidence>
<dbReference type="GO" id="GO:0004075">
    <property type="term" value="F:biotin carboxylase activity"/>
    <property type="evidence" value="ECO:0007669"/>
    <property type="project" value="UniProtKB-EC"/>
</dbReference>
<dbReference type="PATRIC" id="fig|1226633.4.peg.1414"/>
<evidence type="ECO:0000256" key="7">
    <source>
        <dbReference type="ARBA" id="ARBA00022723"/>
    </source>
</evidence>
<dbReference type="InterPro" id="IPR011054">
    <property type="entry name" value="Rudment_hybrid_motif"/>
</dbReference>
<dbReference type="PANTHER" id="PTHR48095">
    <property type="entry name" value="PYRUVATE CARBOXYLASE SUBUNIT A"/>
    <property type="match status" value="1"/>
</dbReference>
<dbReference type="PROSITE" id="PS50975">
    <property type="entry name" value="ATP_GRASP"/>
    <property type="match status" value="1"/>
</dbReference>
<evidence type="ECO:0000256" key="1">
    <source>
        <dbReference type="ARBA" id="ARBA00003761"/>
    </source>
</evidence>
<dbReference type="PROSITE" id="PS00866">
    <property type="entry name" value="CPSASE_1"/>
    <property type="match status" value="1"/>
</dbReference>
<evidence type="ECO:0000256" key="14">
    <source>
        <dbReference type="ARBA" id="ARBA00023267"/>
    </source>
</evidence>
<evidence type="ECO:0000256" key="8">
    <source>
        <dbReference type="ARBA" id="ARBA00022741"/>
    </source>
</evidence>
<keyword evidence="14 16" id="KW-0092">Biotin</keyword>
<keyword evidence="9 16" id="KW-0276">Fatty acid metabolism</keyword>
<evidence type="ECO:0000256" key="12">
    <source>
        <dbReference type="ARBA" id="ARBA00023098"/>
    </source>
</evidence>
<dbReference type="SUPFAM" id="SSF56059">
    <property type="entry name" value="Glutathione synthetase ATP-binding domain-like"/>
    <property type="match status" value="1"/>
</dbReference>
<dbReference type="InterPro" id="IPR005481">
    <property type="entry name" value="BC-like_N"/>
</dbReference>
<dbReference type="InterPro" id="IPR005479">
    <property type="entry name" value="CPAse_ATP-bd"/>
</dbReference>
<comment type="caution">
    <text evidence="17">The sequence shown here is derived from an EMBL/GenBank/DDBJ whole genome shotgun (WGS) entry which is preliminary data.</text>
</comment>
<dbReference type="InterPro" id="IPR016185">
    <property type="entry name" value="PreATP-grasp_dom_sf"/>
</dbReference>
<dbReference type="PROSITE" id="PS50979">
    <property type="entry name" value="BC"/>
    <property type="match status" value="1"/>
</dbReference>
<dbReference type="InterPro" id="IPR004549">
    <property type="entry name" value="Acetyl_CoA_COase_biotin_COase"/>
</dbReference>
<evidence type="ECO:0000313" key="17">
    <source>
        <dbReference type="EMBL" id="KID49174.1"/>
    </source>
</evidence>
<dbReference type="NCBIfam" id="TIGR00514">
    <property type="entry name" value="accC"/>
    <property type="match status" value="1"/>
</dbReference>
<keyword evidence="12 16" id="KW-0443">Lipid metabolism</keyword>
<dbReference type="SMART" id="SM00878">
    <property type="entry name" value="Biotin_carb_C"/>
    <property type="match status" value="1"/>
</dbReference>
<dbReference type="InterPro" id="IPR011761">
    <property type="entry name" value="ATP-grasp"/>
</dbReference>
<gene>
    <name evidence="17" type="ORF">C095_07005</name>
</gene>
<dbReference type="FunFam" id="3.40.50.20:FF:000010">
    <property type="entry name" value="Propionyl-CoA carboxylase subunit alpha"/>
    <property type="match status" value="1"/>
</dbReference>
<dbReference type="SUPFAM" id="SSF52440">
    <property type="entry name" value="PreATP-grasp domain"/>
    <property type="match status" value="1"/>
</dbReference>
<dbReference type="InterPro" id="IPR051602">
    <property type="entry name" value="ACC_Biotin_Carboxylase"/>
</dbReference>
<dbReference type="Pfam" id="PF00289">
    <property type="entry name" value="Biotin_carb_N"/>
    <property type="match status" value="1"/>
</dbReference>
<keyword evidence="13 16" id="KW-0275">Fatty acid biosynthesis</keyword>
<evidence type="ECO:0000256" key="16">
    <source>
        <dbReference type="RuleBase" id="RU365063"/>
    </source>
</evidence>
<evidence type="ECO:0000256" key="3">
    <source>
        <dbReference type="ARBA" id="ARBA00011750"/>
    </source>
</evidence>
<dbReference type="RefSeq" id="WP_039121982.1">
    <property type="nucleotide sequence ID" value="NZ_AOJP01000003.1"/>
</dbReference>
<dbReference type="Gene3D" id="3.30.1490.20">
    <property type="entry name" value="ATP-grasp fold, A domain"/>
    <property type="match status" value="1"/>
</dbReference>
<dbReference type="EMBL" id="AUZI01000016">
    <property type="protein sequence ID" value="KID49174.1"/>
    <property type="molecule type" value="Genomic_DNA"/>
</dbReference>
<dbReference type="Pfam" id="PF02786">
    <property type="entry name" value="CPSase_L_D2"/>
    <property type="match status" value="1"/>
</dbReference>
<evidence type="ECO:0000313" key="18">
    <source>
        <dbReference type="Proteomes" id="UP000031184"/>
    </source>
</evidence>
<dbReference type="GO" id="GO:0046872">
    <property type="term" value="F:metal ion binding"/>
    <property type="evidence" value="ECO:0007669"/>
    <property type="project" value="UniProtKB-KW"/>
</dbReference>
<proteinExistence type="predicted"/>
<keyword evidence="11" id="KW-0460">Magnesium</keyword>
<evidence type="ECO:0000256" key="6">
    <source>
        <dbReference type="ARBA" id="ARBA00022598"/>
    </source>
</evidence>
<evidence type="ECO:0000256" key="11">
    <source>
        <dbReference type="ARBA" id="ARBA00022842"/>
    </source>
</evidence>